<comment type="caution">
    <text evidence="1">The sequence shown here is derived from an EMBL/GenBank/DDBJ whole genome shotgun (WGS) entry which is preliminary data.</text>
</comment>
<evidence type="ECO:0000313" key="2">
    <source>
        <dbReference type="Proteomes" id="UP000240009"/>
    </source>
</evidence>
<reference evidence="1 2" key="1">
    <citation type="submission" date="2018-02" db="EMBL/GenBank/DDBJ databases">
        <title>Comparative genomes isolates from brazilian mangrove.</title>
        <authorList>
            <person name="Araujo J.E."/>
            <person name="Taketani R.G."/>
            <person name="Silva M.C.P."/>
            <person name="Loureco M.V."/>
            <person name="Andreote F.D."/>
        </authorList>
    </citation>
    <scope>NUCLEOTIDE SEQUENCE [LARGE SCALE GENOMIC DNA]</scope>
    <source>
        <strain evidence="1 2">HEX-2 MGV</strain>
    </source>
</reference>
<protein>
    <submittedName>
        <fullName evidence="1">Uncharacterized protein</fullName>
    </submittedName>
</protein>
<gene>
    <name evidence="1" type="ORF">C5Y96_09885</name>
</gene>
<name>A0A2S8FMA8_9BACT</name>
<dbReference type="Proteomes" id="UP000240009">
    <property type="component" value="Unassembled WGS sequence"/>
</dbReference>
<dbReference type="AlphaFoldDB" id="A0A2S8FMA8"/>
<sequence length="237" mass="26977">MGIGFGMCCCGIPLVMISTCDSSVNYTYLCNYENDEGNPGSSCGEEIGPLVGEHTTDVQGVCVFAPLQKDIDKWNEDKDAWDEYRQKHEKHWPVASGVISGGYRCWSGIRPAIYPGQIDADWATDTYGDMEYSTGGIGPNERITIYDLKDMFALLVDKHELEENQPFGFLFVIDNTGSISLSQWQTDARTDFLQWIEDEYPQCQVREITLSNYLVDGEDWLRHFKQYYEETVSRGHL</sequence>
<accession>A0A2S8FMA8</accession>
<organism evidence="1 2">
    <name type="scientific">Blastopirellula marina</name>
    <dbReference type="NCBI Taxonomy" id="124"/>
    <lineage>
        <taxon>Bacteria</taxon>
        <taxon>Pseudomonadati</taxon>
        <taxon>Planctomycetota</taxon>
        <taxon>Planctomycetia</taxon>
        <taxon>Pirellulales</taxon>
        <taxon>Pirellulaceae</taxon>
        <taxon>Blastopirellula</taxon>
    </lineage>
</organism>
<proteinExistence type="predicted"/>
<evidence type="ECO:0000313" key="1">
    <source>
        <dbReference type="EMBL" id="PQO33160.1"/>
    </source>
</evidence>
<dbReference type="EMBL" id="PUIA01000035">
    <property type="protein sequence ID" value="PQO33160.1"/>
    <property type="molecule type" value="Genomic_DNA"/>
</dbReference>